<organism evidence="8 9">
    <name type="scientific">Pseudonocardia cypriaca</name>
    <dbReference type="NCBI Taxonomy" id="882449"/>
    <lineage>
        <taxon>Bacteria</taxon>
        <taxon>Bacillati</taxon>
        <taxon>Actinomycetota</taxon>
        <taxon>Actinomycetes</taxon>
        <taxon>Pseudonocardiales</taxon>
        <taxon>Pseudonocardiaceae</taxon>
        <taxon>Pseudonocardia</taxon>
    </lineage>
</organism>
<feature type="transmembrane region" description="Helical" evidence="6">
    <location>
        <begin position="179"/>
        <end position="201"/>
    </location>
</feature>
<evidence type="ECO:0000313" key="9">
    <source>
        <dbReference type="Proteomes" id="UP000319818"/>
    </source>
</evidence>
<feature type="transmembrane region" description="Helical" evidence="6">
    <location>
        <begin position="267"/>
        <end position="289"/>
    </location>
</feature>
<dbReference type="InterPro" id="IPR020846">
    <property type="entry name" value="MFS_dom"/>
</dbReference>
<dbReference type="SUPFAM" id="SSF103473">
    <property type="entry name" value="MFS general substrate transporter"/>
    <property type="match status" value="1"/>
</dbReference>
<feature type="transmembrane region" description="Helical" evidence="6">
    <location>
        <begin position="133"/>
        <end position="151"/>
    </location>
</feature>
<feature type="transmembrane region" description="Helical" evidence="6">
    <location>
        <begin position="323"/>
        <end position="344"/>
    </location>
</feature>
<gene>
    <name evidence="8" type="ORF">FB388_2986</name>
</gene>
<keyword evidence="2" id="KW-1003">Cell membrane</keyword>
<dbReference type="GO" id="GO:0005886">
    <property type="term" value="C:plasma membrane"/>
    <property type="evidence" value="ECO:0007669"/>
    <property type="project" value="UniProtKB-SubCell"/>
</dbReference>
<evidence type="ECO:0000256" key="4">
    <source>
        <dbReference type="ARBA" id="ARBA00022989"/>
    </source>
</evidence>
<dbReference type="PANTHER" id="PTHR43124:SF3">
    <property type="entry name" value="CHLORAMPHENICOL EFFLUX PUMP RV0191"/>
    <property type="match status" value="1"/>
</dbReference>
<feature type="domain" description="Major facilitator superfamily (MFS) profile" evidence="7">
    <location>
        <begin position="1"/>
        <end position="350"/>
    </location>
</feature>
<comment type="caution">
    <text evidence="8">The sequence shown here is derived from an EMBL/GenBank/DDBJ whole genome shotgun (WGS) entry which is preliminary data.</text>
</comment>
<feature type="transmembrane region" description="Helical" evidence="6">
    <location>
        <begin position="20"/>
        <end position="37"/>
    </location>
</feature>
<dbReference type="InterPro" id="IPR011701">
    <property type="entry name" value="MFS"/>
</dbReference>
<dbReference type="PANTHER" id="PTHR43124">
    <property type="entry name" value="PURINE EFFLUX PUMP PBUE"/>
    <property type="match status" value="1"/>
</dbReference>
<dbReference type="InterPro" id="IPR005829">
    <property type="entry name" value="Sugar_transporter_CS"/>
</dbReference>
<evidence type="ECO:0000256" key="3">
    <source>
        <dbReference type="ARBA" id="ARBA00022692"/>
    </source>
</evidence>
<comment type="subcellular location">
    <subcellularLocation>
        <location evidence="1">Cell membrane</location>
        <topology evidence="1">Multi-pass membrane protein</topology>
    </subcellularLocation>
</comment>
<dbReference type="GO" id="GO:0022857">
    <property type="term" value="F:transmembrane transporter activity"/>
    <property type="evidence" value="ECO:0007669"/>
    <property type="project" value="InterPro"/>
</dbReference>
<dbReference type="Proteomes" id="UP000319818">
    <property type="component" value="Unassembled WGS sequence"/>
</dbReference>
<keyword evidence="9" id="KW-1185">Reference proteome</keyword>
<dbReference type="RefSeq" id="WP_246121932.1">
    <property type="nucleotide sequence ID" value="NZ_VFPH01000001.1"/>
</dbReference>
<dbReference type="PROSITE" id="PS00216">
    <property type="entry name" value="SUGAR_TRANSPORT_1"/>
    <property type="match status" value="1"/>
</dbReference>
<dbReference type="InterPro" id="IPR050189">
    <property type="entry name" value="MFS_Efflux_Transporters"/>
</dbReference>
<feature type="transmembrane region" description="Helical" evidence="6">
    <location>
        <begin position="213"/>
        <end position="231"/>
    </location>
</feature>
<evidence type="ECO:0000259" key="7">
    <source>
        <dbReference type="PROSITE" id="PS50850"/>
    </source>
</evidence>
<evidence type="ECO:0000313" key="8">
    <source>
        <dbReference type="EMBL" id="TQM45586.1"/>
    </source>
</evidence>
<evidence type="ECO:0000256" key="2">
    <source>
        <dbReference type="ARBA" id="ARBA00022475"/>
    </source>
</evidence>
<protein>
    <submittedName>
        <fullName evidence="8">Putative MFS family arabinose efflux permease</fullName>
    </submittedName>
</protein>
<name>A0A543GHQ3_9PSEU</name>
<evidence type="ECO:0000256" key="5">
    <source>
        <dbReference type="ARBA" id="ARBA00023136"/>
    </source>
</evidence>
<accession>A0A543GHQ3</accession>
<feature type="transmembrane region" description="Helical" evidence="6">
    <location>
        <begin position="79"/>
        <end position="97"/>
    </location>
</feature>
<evidence type="ECO:0000256" key="1">
    <source>
        <dbReference type="ARBA" id="ARBA00004651"/>
    </source>
</evidence>
<feature type="transmembrane region" description="Helical" evidence="6">
    <location>
        <begin position="243"/>
        <end position="261"/>
    </location>
</feature>
<feature type="transmembrane region" description="Helical" evidence="6">
    <location>
        <begin position="104"/>
        <end position="127"/>
    </location>
</feature>
<feature type="transmembrane region" description="Helical" evidence="6">
    <location>
        <begin position="49"/>
        <end position="73"/>
    </location>
</feature>
<dbReference type="Gene3D" id="1.20.1250.20">
    <property type="entry name" value="MFS general substrate transporter like domains"/>
    <property type="match status" value="2"/>
</dbReference>
<evidence type="ECO:0000256" key="6">
    <source>
        <dbReference type="SAM" id="Phobius"/>
    </source>
</evidence>
<dbReference type="PROSITE" id="PS50850">
    <property type="entry name" value="MFS"/>
    <property type="match status" value="1"/>
</dbReference>
<keyword evidence="4 6" id="KW-1133">Transmembrane helix</keyword>
<sequence>MLPELGASYGVSAGTASLSVTAYFLPFAAVMFFSGALGERWGRRRTVVLGYAGYVVASLACVLAPTFPLFLAARALQGVANAFTTPLLLSALGAAAPRNRLGRALGWFGSLQAAGQTSAPLLGGVAAEADWRFAFGGVAVVAAALALVGIPPDEDSDGMRREPLATALRAALRPEVLRIGAAAALGWGCLTGLSFMVALRLEEGFEVGAGTRGLVLTAAGVAGLFTARLVGGSVDRIGRRRSVLIGAACGAIVIVGVGTLPTLWMIALAWAVGGVATQLLLVGVNALVLGSEHNRGGAVSVVQSLRFGGGALSPVAFTPLYHAAPLAGFLVPAALLALAVPAVLPREREG</sequence>
<dbReference type="EMBL" id="VFPH01000001">
    <property type="protein sequence ID" value="TQM45586.1"/>
    <property type="molecule type" value="Genomic_DNA"/>
</dbReference>
<proteinExistence type="predicted"/>
<keyword evidence="5 6" id="KW-0472">Membrane</keyword>
<dbReference type="Pfam" id="PF07690">
    <property type="entry name" value="MFS_1"/>
    <property type="match status" value="1"/>
</dbReference>
<dbReference type="AlphaFoldDB" id="A0A543GHQ3"/>
<keyword evidence="3 6" id="KW-0812">Transmembrane</keyword>
<reference evidence="8 9" key="1">
    <citation type="submission" date="2019-06" db="EMBL/GenBank/DDBJ databases">
        <title>Sequencing the genomes of 1000 actinobacteria strains.</title>
        <authorList>
            <person name="Klenk H.-P."/>
        </authorList>
    </citation>
    <scope>NUCLEOTIDE SEQUENCE [LARGE SCALE GENOMIC DNA]</scope>
    <source>
        <strain evidence="8 9">DSM 45511</strain>
    </source>
</reference>
<dbReference type="InterPro" id="IPR036259">
    <property type="entry name" value="MFS_trans_sf"/>
</dbReference>
<feature type="transmembrane region" description="Helical" evidence="6">
    <location>
        <begin position="296"/>
        <end position="317"/>
    </location>
</feature>